<dbReference type="OrthoDB" id="9547406at2759"/>
<dbReference type="PANTHER" id="PTHR10694:SF129">
    <property type="entry name" value="LYSINE-SPECIFIC DEMETHYLASE 4B-RELATED"/>
    <property type="match status" value="1"/>
</dbReference>
<keyword evidence="13" id="KW-0804">Transcription</keyword>
<dbReference type="Gene3D" id="2.60.120.650">
    <property type="entry name" value="Cupin"/>
    <property type="match status" value="1"/>
</dbReference>
<comment type="similarity">
    <text evidence="3">Belongs to the JHDM3 histone demethylase family.</text>
</comment>
<evidence type="ECO:0000256" key="12">
    <source>
        <dbReference type="ARBA" id="ARBA00023015"/>
    </source>
</evidence>
<dbReference type="Pfam" id="PF13831">
    <property type="entry name" value="PHD_2"/>
    <property type="match status" value="1"/>
</dbReference>
<dbReference type="SMART" id="SM00558">
    <property type="entry name" value="JmjC"/>
    <property type="match status" value="1"/>
</dbReference>
<evidence type="ECO:0000256" key="8">
    <source>
        <dbReference type="ARBA" id="ARBA00022853"/>
    </source>
</evidence>
<dbReference type="PROSITE" id="PS51184">
    <property type="entry name" value="JMJC"/>
    <property type="match status" value="1"/>
</dbReference>
<dbReference type="SUPFAM" id="SSF57903">
    <property type="entry name" value="FYVE/PHD zinc finger"/>
    <property type="match status" value="1"/>
</dbReference>
<dbReference type="PANTHER" id="PTHR10694">
    <property type="entry name" value="LYSINE-SPECIFIC DEMETHYLASE"/>
    <property type="match status" value="1"/>
</dbReference>
<keyword evidence="9" id="KW-0223">Dioxygenase</keyword>
<keyword evidence="8" id="KW-0156">Chromatin regulator</keyword>
<dbReference type="PROSITE" id="PS51183">
    <property type="entry name" value="JMJN"/>
    <property type="match status" value="1"/>
</dbReference>
<keyword evidence="14" id="KW-0539">Nucleus</keyword>
<sequence>MSSSEIQVFYPSWEEFKNFSAFIDYIESRGAHRSGLAKIIPPAGWKARRSGYENLDLQIRSPITQIITGQQGLYQQYNVSKKKSMTVGEYELLAKSGKHAPPPFQNLEDLERNYWRGITFNPPIYGADTPGTLYDADVNEWNIGRLGTILDLIRSDYRIRIEGVNTPYLYFGMWKATFAWHVEDMDLYSINYLHYGAPKYWYCIPPEHSPRLERLAASFFSQSAKECPAFLRHKMTLISPSILHNYSIPVNRIIHNPGEFMISFPYSYHSGFNCGYNCAESTNFASIRWIDYGKKARLCTCNKDSVRISMDGFVKRFQPEQYDEWKAHEGSRAFLHDSAELVGRADYDSPPIVTVLRKTSISKRYLASYKSPVKKNKKRNLAVSAELSSSVVARRKSNTQSKIKHSAVEMPIASRSHLVVETECTSGLTGNYKNQGDRYSFGSWARSLEKLWHFTVSDINAEIEHNARMALSEPHCCLCQVFVSSSIACRLSQVPTTSRQILNELCFTRNPNVITLSKRSQAGTTKDDSMLIEESKNARLISCCECAITVHASCYGANLDSIATSSQWKCDRCEVGVDNAECQLCCLRGGAVKPTTDFTWVHLICSLLTPNVRILSPVSKSPVDLKAVFLCNTSHNAVCIYCHSKQGKPIMCAYGNCQRSFHVTCGYYAGAIFEVRDWPELVTAMCNLHKMSSVDSRPLRIGDSVIARYDDDSYVNGSIIKASEEVYCIVDFDDGSYSNNIYHHDIEMCSCVGSCNGAHQSGVRVQIRWTDGKLYGGIFRRAYRAMAYDIELVNCSIIKCSRDELFGPDDSISDEVRKKICDKLGPDKEISK</sequence>
<dbReference type="Pfam" id="PF13832">
    <property type="entry name" value="zf-HC5HC2H_2"/>
    <property type="match status" value="1"/>
</dbReference>
<evidence type="ECO:0000256" key="5">
    <source>
        <dbReference type="ARBA" id="ARBA00022723"/>
    </source>
</evidence>
<dbReference type="InterPro" id="IPR011011">
    <property type="entry name" value="Znf_FYVE_PHD"/>
</dbReference>
<evidence type="ECO:0000259" key="17">
    <source>
        <dbReference type="PROSITE" id="PS51183"/>
    </source>
</evidence>
<dbReference type="GO" id="GO:0000785">
    <property type="term" value="C:chromatin"/>
    <property type="evidence" value="ECO:0007669"/>
    <property type="project" value="TreeGrafter"/>
</dbReference>
<dbReference type="InterPro" id="IPR003347">
    <property type="entry name" value="JmjC_dom"/>
</dbReference>
<dbReference type="GO" id="GO:0048512">
    <property type="term" value="P:circadian behavior"/>
    <property type="evidence" value="ECO:0007669"/>
    <property type="project" value="UniProtKB-ARBA"/>
</dbReference>
<evidence type="ECO:0000256" key="11">
    <source>
        <dbReference type="ARBA" id="ARBA00023004"/>
    </source>
</evidence>
<reference evidence="22" key="1">
    <citation type="submission" date="2016-06" db="UniProtKB">
        <authorList>
            <consortium name="WormBaseParasite"/>
        </authorList>
    </citation>
    <scope>IDENTIFICATION</scope>
</reference>
<comment type="cofactor">
    <cofactor evidence="1">
        <name>Fe(2+)</name>
        <dbReference type="ChEBI" id="CHEBI:29033"/>
    </cofactor>
</comment>
<dbReference type="GO" id="GO:0140684">
    <property type="term" value="F:histone H3K9me2/H3K9me3 demethylase activity"/>
    <property type="evidence" value="ECO:0007669"/>
    <property type="project" value="UniProtKB-EC"/>
</dbReference>
<dbReference type="GO" id="GO:0008270">
    <property type="term" value="F:zinc ion binding"/>
    <property type="evidence" value="ECO:0007669"/>
    <property type="project" value="UniProtKB-KW"/>
</dbReference>
<dbReference type="Gene3D" id="3.10.330.70">
    <property type="match status" value="1"/>
</dbReference>
<keyword evidence="6" id="KW-0863">Zinc-finger</keyword>
<evidence type="ECO:0000256" key="14">
    <source>
        <dbReference type="ARBA" id="ARBA00023242"/>
    </source>
</evidence>
<dbReference type="Pfam" id="PF02373">
    <property type="entry name" value="JmjC"/>
    <property type="match status" value="1"/>
</dbReference>
<comment type="subcellular location">
    <subcellularLocation>
        <location evidence="2">Nucleus</location>
    </subcellularLocation>
</comment>
<dbReference type="GO" id="GO:0140681">
    <property type="term" value="F:histone H3K36me2/H3K36me3 demethylase activity"/>
    <property type="evidence" value="ECO:0007669"/>
    <property type="project" value="UniProtKB-ARBA"/>
</dbReference>
<evidence type="ECO:0000259" key="18">
    <source>
        <dbReference type="PROSITE" id="PS51184"/>
    </source>
</evidence>
<evidence type="ECO:0000256" key="3">
    <source>
        <dbReference type="ARBA" id="ARBA00009711"/>
    </source>
</evidence>
<dbReference type="InterPro" id="IPR019787">
    <property type="entry name" value="Znf_PHD-finger"/>
</dbReference>
<keyword evidence="7" id="KW-0862">Zinc</keyword>
<reference evidence="20 21" key="2">
    <citation type="submission" date="2018-11" db="EMBL/GenBank/DDBJ databases">
        <authorList>
            <consortium name="Pathogen Informatics"/>
        </authorList>
    </citation>
    <scope>NUCLEOTIDE SEQUENCE [LARGE SCALE GENOMIC DNA]</scope>
</reference>
<dbReference type="GO" id="GO:0005634">
    <property type="term" value="C:nucleus"/>
    <property type="evidence" value="ECO:0007669"/>
    <property type="project" value="UniProtKB-SubCell"/>
</dbReference>
<keyword evidence="5" id="KW-0479">Metal-binding</keyword>
<dbReference type="SUPFAM" id="SSF63748">
    <property type="entry name" value="Tudor/PWWP/MBT"/>
    <property type="match status" value="1"/>
</dbReference>
<feature type="domain" description="JmjC" evidence="18">
    <location>
        <begin position="135"/>
        <end position="301"/>
    </location>
</feature>
<evidence type="ECO:0000256" key="13">
    <source>
        <dbReference type="ARBA" id="ARBA00023163"/>
    </source>
</evidence>
<evidence type="ECO:0000256" key="16">
    <source>
        <dbReference type="ARBA" id="ARBA00053408"/>
    </source>
</evidence>
<feature type="domain" description="JmjN" evidence="17">
    <location>
        <begin position="6"/>
        <end position="48"/>
    </location>
</feature>
<dbReference type="PROSITE" id="PS51805">
    <property type="entry name" value="EPHD"/>
    <property type="match status" value="1"/>
</dbReference>
<evidence type="ECO:0000256" key="2">
    <source>
        <dbReference type="ARBA" id="ARBA00004123"/>
    </source>
</evidence>
<evidence type="ECO:0000313" key="21">
    <source>
        <dbReference type="Proteomes" id="UP000270296"/>
    </source>
</evidence>
<keyword evidence="11" id="KW-0408">Iron</keyword>
<evidence type="ECO:0000256" key="10">
    <source>
        <dbReference type="ARBA" id="ARBA00023002"/>
    </source>
</evidence>
<dbReference type="WBParaSite" id="SBAD_0000231601-mRNA-1">
    <property type="protein sequence ID" value="SBAD_0000231601-mRNA-1"/>
    <property type="gene ID" value="SBAD_0000231601"/>
</dbReference>
<dbReference type="InterPro" id="IPR003349">
    <property type="entry name" value="JmjN"/>
</dbReference>
<dbReference type="SMART" id="SM00545">
    <property type="entry name" value="JmjN"/>
    <property type="match status" value="1"/>
</dbReference>
<organism evidence="22">
    <name type="scientific">Soboliphyme baturini</name>
    <dbReference type="NCBI Taxonomy" id="241478"/>
    <lineage>
        <taxon>Eukaryota</taxon>
        <taxon>Metazoa</taxon>
        <taxon>Ecdysozoa</taxon>
        <taxon>Nematoda</taxon>
        <taxon>Enoplea</taxon>
        <taxon>Dorylaimia</taxon>
        <taxon>Dioctophymatida</taxon>
        <taxon>Dioctophymatoidea</taxon>
        <taxon>Soboliphymatidae</taxon>
        <taxon>Soboliphyme</taxon>
    </lineage>
</organism>
<dbReference type="SMART" id="SM00249">
    <property type="entry name" value="PHD"/>
    <property type="match status" value="2"/>
</dbReference>
<keyword evidence="21" id="KW-1185">Reference proteome</keyword>
<keyword evidence="12" id="KW-0805">Transcription regulation</keyword>
<comment type="catalytic activity">
    <reaction evidence="15">
        <text>N(6),N(6),N(6)-trimethyl-L-lysyl(9)-[histone H3] + 2 2-oxoglutarate + 2 O2 = N(6)-methyl-L-lysyl(9)-[histone H3] + 2 formaldehyde + 2 succinate + 2 CO2</text>
        <dbReference type="Rhea" id="RHEA:60200"/>
        <dbReference type="Rhea" id="RHEA-COMP:15538"/>
        <dbReference type="Rhea" id="RHEA-COMP:15542"/>
        <dbReference type="ChEBI" id="CHEBI:15379"/>
        <dbReference type="ChEBI" id="CHEBI:16526"/>
        <dbReference type="ChEBI" id="CHEBI:16810"/>
        <dbReference type="ChEBI" id="CHEBI:16842"/>
        <dbReference type="ChEBI" id="CHEBI:30031"/>
        <dbReference type="ChEBI" id="CHEBI:61929"/>
        <dbReference type="ChEBI" id="CHEBI:61961"/>
        <dbReference type="EC" id="1.14.11.66"/>
    </reaction>
</comment>
<evidence type="ECO:0000256" key="7">
    <source>
        <dbReference type="ARBA" id="ARBA00022833"/>
    </source>
</evidence>
<dbReference type="Gene3D" id="2.30.30.140">
    <property type="match status" value="1"/>
</dbReference>
<dbReference type="InterPro" id="IPR034732">
    <property type="entry name" value="EPHD"/>
</dbReference>
<dbReference type="InterPro" id="IPR001965">
    <property type="entry name" value="Znf_PHD"/>
</dbReference>
<name>A0A183IF19_9BILA</name>
<gene>
    <name evidence="20" type="ORF">SBAD_LOCUS2213</name>
</gene>
<evidence type="ECO:0000256" key="6">
    <source>
        <dbReference type="ARBA" id="ARBA00022771"/>
    </source>
</evidence>
<accession>A0A183IF19</accession>
<dbReference type="CDD" id="cd15493">
    <property type="entry name" value="PHD_JMJD2"/>
    <property type="match status" value="1"/>
</dbReference>
<evidence type="ECO:0000256" key="15">
    <source>
        <dbReference type="ARBA" id="ARBA00049349"/>
    </source>
</evidence>
<comment type="function">
    <text evidence="16">Probable histone demethylase that specifically demethylates 'Lys-9' and 'Lys-36' residues of histone H3, thereby playing a central role in histone code. Demethylation of Lys residue generates formaldehyde and succinate.</text>
</comment>
<dbReference type="Proteomes" id="UP000270296">
    <property type="component" value="Unassembled WGS sequence"/>
</dbReference>
<keyword evidence="10" id="KW-0560">Oxidoreductase</keyword>
<dbReference type="EC" id="1.14.11.66" evidence="4"/>
<dbReference type="GO" id="GO:0010468">
    <property type="term" value="P:regulation of gene expression"/>
    <property type="evidence" value="ECO:0007669"/>
    <property type="project" value="TreeGrafter"/>
</dbReference>
<dbReference type="SUPFAM" id="SSF51197">
    <property type="entry name" value="Clavaminate synthase-like"/>
    <property type="match status" value="1"/>
</dbReference>
<feature type="domain" description="PHD-type" evidence="19">
    <location>
        <begin position="579"/>
        <end position="690"/>
    </location>
</feature>
<dbReference type="Pfam" id="PF02375">
    <property type="entry name" value="JmjN"/>
    <property type="match status" value="1"/>
</dbReference>
<dbReference type="EMBL" id="UZAM01007132">
    <property type="protein sequence ID" value="VDO96914.1"/>
    <property type="molecule type" value="Genomic_DNA"/>
</dbReference>
<dbReference type="AlphaFoldDB" id="A0A183IF19"/>
<protein>
    <recommendedName>
        <fullName evidence="4">[histone H3]-trimethyl-L-lysine(9) demethylase</fullName>
        <ecNumber evidence="4">1.14.11.66</ecNumber>
    </recommendedName>
</protein>
<evidence type="ECO:0000256" key="1">
    <source>
        <dbReference type="ARBA" id="ARBA00001954"/>
    </source>
</evidence>
<evidence type="ECO:0000313" key="20">
    <source>
        <dbReference type="EMBL" id="VDO96914.1"/>
    </source>
</evidence>
<dbReference type="Gene3D" id="3.30.40.10">
    <property type="entry name" value="Zinc/RING finger domain, C3HC4 (zinc finger)"/>
    <property type="match status" value="2"/>
</dbReference>
<dbReference type="FunFam" id="2.60.120.650:FF:000048">
    <property type="entry name" value="Lysine-specific demethylase 4A"/>
    <property type="match status" value="1"/>
</dbReference>
<evidence type="ECO:0000313" key="22">
    <source>
        <dbReference type="WBParaSite" id="SBAD_0000231601-mRNA-1"/>
    </source>
</evidence>
<evidence type="ECO:0000256" key="9">
    <source>
        <dbReference type="ARBA" id="ARBA00022964"/>
    </source>
</evidence>
<dbReference type="InterPro" id="IPR013083">
    <property type="entry name" value="Znf_RING/FYVE/PHD"/>
</dbReference>
<evidence type="ECO:0000256" key="4">
    <source>
        <dbReference type="ARBA" id="ARBA00012900"/>
    </source>
</evidence>
<evidence type="ECO:0000259" key="19">
    <source>
        <dbReference type="PROSITE" id="PS51805"/>
    </source>
</evidence>
<proteinExistence type="inferred from homology"/>